<reference evidence="2" key="1">
    <citation type="submission" date="2019-12" db="EMBL/GenBank/DDBJ databases">
        <title>An insight into the sialome of adult female Ixodes ricinus ticks feeding for 6 days.</title>
        <authorList>
            <person name="Perner J."/>
            <person name="Ribeiro J.M.C."/>
        </authorList>
    </citation>
    <scope>NUCLEOTIDE SEQUENCE</scope>
    <source>
        <strain evidence="2">Semi-engorged</strain>
        <tissue evidence="2">Salivary glands</tissue>
    </source>
</reference>
<feature type="transmembrane region" description="Helical" evidence="1">
    <location>
        <begin position="6"/>
        <end position="27"/>
    </location>
</feature>
<evidence type="ECO:0000256" key="1">
    <source>
        <dbReference type="SAM" id="Phobius"/>
    </source>
</evidence>
<evidence type="ECO:0000313" key="2">
    <source>
        <dbReference type="EMBL" id="MXU90596.1"/>
    </source>
</evidence>
<organism evidence="2">
    <name type="scientific">Ixodes ricinus</name>
    <name type="common">Common tick</name>
    <name type="synonym">Acarus ricinus</name>
    <dbReference type="NCBI Taxonomy" id="34613"/>
    <lineage>
        <taxon>Eukaryota</taxon>
        <taxon>Metazoa</taxon>
        <taxon>Ecdysozoa</taxon>
        <taxon>Arthropoda</taxon>
        <taxon>Chelicerata</taxon>
        <taxon>Arachnida</taxon>
        <taxon>Acari</taxon>
        <taxon>Parasitiformes</taxon>
        <taxon>Ixodida</taxon>
        <taxon>Ixodoidea</taxon>
        <taxon>Ixodidae</taxon>
        <taxon>Ixodinae</taxon>
        <taxon>Ixodes</taxon>
    </lineage>
</organism>
<feature type="transmembrane region" description="Helical" evidence="1">
    <location>
        <begin position="66"/>
        <end position="87"/>
    </location>
</feature>
<dbReference type="AlphaFoldDB" id="A0A6B0ULQ3"/>
<accession>A0A6B0ULQ3</accession>
<protein>
    <submittedName>
        <fullName evidence="2">Uncharacterized protein</fullName>
    </submittedName>
</protein>
<keyword evidence="1" id="KW-0472">Membrane</keyword>
<keyword evidence="1" id="KW-0812">Transmembrane</keyword>
<proteinExistence type="predicted"/>
<sequence length="116" mass="12534">MRVPLTNFFFASCSTCAACSINFRLFIPFRSSCFSMMRALLAYESATSLASISSSSSSIVETVTELNLPMFFVCLVTMIFLGSTAAWRSTPALSGPSPALNTDPFTTKVMLLLVSC</sequence>
<dbReference type="EMBL" id="GIFC01008513">
    <property type="protein sequence ID" value="MXU90596.1"/>
    <property type="molecule type" value="Transcribed_RNA"/>
</dbReference>
<name>A0A6B0ULQ3_IXORI</name>
<keyword evidence="1" id="KW-1133">Transmembrane helix</keyword>